<reference evidence="2 3" key="1">
    <citation type="submission" date="2018-06" db="EMBL/GenBank/DDBJ databases">
        <authorList>
            <consortium name="Pathogen Informatics"/>
            <person name="Doyle S."/>
        </authorList>
    </citation>
    <scope>NUCLEOTIDE SEQUENCE [LARGE SCALE GENOMIC DNA]</scope>
    <source>
        <strain evidence="2 3">NCTC9381</strain>
    </source>
</reference>
<dbReference type="InterPro" id="IPR011846">
    <property type="entry name" value="Cyd_oper_YbgE"/>
</dbReference>
<keyword evidence="1" id="KW-0472">Membrane</keyword>
<gene>
    <name evidence="2" type="ORF">NCTC9381_03763</name>
</gene>
<dbReference type="EMBL" id="UGSO01000001">
    <property type="protein sequence ID" value="SUB17829.1"/>
    <property type="molecule type" value="Genomic_DNA"/>
</dbReference>
<name>A0A379AJR4_ENTAG</name>
<proteinExistence type="predicted"/>
<keyword evidence="1" id="KW-0812">Transmembrane</keyword>
<accession>A0A379AJR4</accession>
<protein>
    <submittedName>
        <fullName evidence="2">Cyd operon protein YbgE</fullName>
    </submittedName>
</protein>
<organism evidence="2 3">
    <name type="scientific">Enterobacter agglomerans</name>
    <name type="common">Erwinia herbicola</name>
    <name type="synonym">Pantoea agglomerans</name>
    <dbReference type="NCBI Taxonomy" id="549"/>
    <lineage>
        <taxon>Bacteria</taxon>
        <taxon>Pseudomonadati</taxon>
        <taxon>Pseudomonadota</taxon>
        <taxon>Gammaproteobacteria</taxon>
        <taxon>Enterobacterales</taxon>
        <taxon>Erwiniaceae</taxon>
        <taxon>Pantoea</taxon>
        <taxon>Pantoea agglomerans group</taxon>
    </lineage>
</organism>
<dbReference type="STRING" id="549.BEE12_12565"/>
<feature type="transmembrane region" description="Helical" evidence="1">
    <location>
        <begin position="47"/>
        <end position="66"/>
    </location>
</feature>
<evidence type="ECO:0000256" key="1">
    <source>
        <dbReference type="SAM" id="Phobius"/>
    </source>
</evidence>
<dbReference type="Pfam" id="PF09600">
    <property type="entry name" value="Cyd_oper_YbgE"/>
    <property type="match status" value="1"/>
</dbReference>
<dbReference type="AlphaFoldDB" id="A0A379AJR4"/>
<evidence type="ECO:0000313" key="2">
    <source>
        <dbReference type="EMBL" id="SUB17829.1"/>
    </source>
</evidence>
<dbReference type="Proteomes" id="UP000254640">
    <property type="component" value="Unassembled WGS sequence"/>
</dbReference>
<evidence type="ECO:0000313" key="3">
    <source>
        <dbReference type="Proteomes" id="UP000254640"/>
    </source>
</evidence>
<keyword evidence="3" id="KW-1185">Reference proteome</keyword>
<dbReference type="NCBIfam" id="TIGR02112">
    <property type="entry name" value="cyd_oper_ybgE"/>
    <property type="match status" value="1"/>
</dbReference>
<dbReference type="NCBIfam" id="NF007881">
    <property type="entry name" value="PRK10588.1"/>
    <property type="match status" value="1"/>
</dbReference>
<sequence length="128" mass="14350">MRTLIRMLYDLMDKGPLRALSLLLALLTAGGVMWDPTRFANQAGQLPALQGLVLIWAVCSGVIHGVGFRPQQTRWQALFAPLPAMLLLFIALYRFLSLRPRLIGAVSEFFVSVWSINLPEIVPFVTER</sequence>
<feature type="transmembrane region" description="Helical" evidence="1">
    <location>
        <begin position="78"/>
        <end position="96"/>
    </location>
</feature>
<keyword evidence="1" id="KW-1133">Transmembrane helix</keyword>